<keyword evidence="4" id="KW-1003">Cell membrane</keyword>
<dbReference type="InterPro" id="IPR011009">
    <property type="entry name" value="Kinase-like_dom_sf"/>
</dbReference>
<dbReference type="FunFam" id="3.30.200.20:FF:000228">
    <property type="entry name" value="Serine/threonine-protein kinase BIK1"/>
    <property type="match status" value="1"/>
</dbReference>
<dbReference type="PROSITE" id="PS50011">
    <property type="entry name" value="PROTEIN_KINASE_DOM"/>
    <property type="match status" value="1"/>
</dbReference>
<dbReference type="GO" id="GO:0004674">
    <property type="term" value="F:protein serine/threonine kinase activity"/>
    <property type="evidence" value="ECO:0007669"/>
    <property type="project" value="UniProtKB-KW"/>
</dbReference>
<dbReference type="GO" id="GO:0005886">
    <property type="term" value="C:plasma membrane"/>
    <property type="evidence" value="ECO:0007669"/>
    <property type="project" value="UniProtKB-SubCell"/>
</dbReference>
<dbReference type="InterPro" id="IPR000719">
    <property type="entry name" value="Prot_kinase_dom"/>
</dbReference>
<evidence type="ECO:0000256" key="11">
    <source>
        <dbReference type="ARBA" id="ARBA00054261"/>
    </source>
</evidence>
<reference evidence="16" key="1">
    <citation type="submission" date="2023-03" db="EMBL/GenBank/DDBJ databases">
        <title>Chromosome-scale reference genome and RAD-based genetic map of yellow starthistle (Centaurea solstitialis) reveal putative structural variation and QTLs associated with invader traits.</title>
        <authorList>
            <person name="Reatini B."/>
            <person name="Cang F.A."/>
            <person name="Jiang Q."/>
            <person name="Mckibben M.T.W."/>
            <person name="Barker M.S."/>
            <person name="Rieseberg L.H."/>
            <person name="Dlugosch K.M."/>
        </authorList>
    </citation>
    <scope>NUCLEOTIDE SEQUENCE</scope>
    <source>
        <strain evidence="16">CAN-66</strain>
        <tissue evidence="16">Leaf</tissue>
    </source>
</reference>
<dbReference type="Gene3D" id="1.10.510.10">
    <property type="entry name" value="Transferase(Phosphotransferase) domain 1"/>
    <property type="match status" value="1"/>
</dbReference>
<proteinExistence type="inferred from homology"/>
<gene>
    <name evidence="16" type="ORF">OSB04_021777</name>
</gene>
<dbReference type="CDD" id="cd14066">
    <property type="entry name" value="STKc_IRAK"/>
    <property type="match status" value="1"/>
</dbReference>
<keyword evidence="10" id="KW-0472">Membrane</keyword>
<dbReference type="Gene3D" id="3.30.200.20">
    <property type="entry name" value="Phosphorylase Kinase, domain 1"/>
    <property type="match status" value="1"/>
</dbReference>
<dbReference type="Pfam" id="PF07714">
    <property type="entry name" value="PK_Tyr_Ser-Thr"/>
    <property type="match status" value="1"/>
</dbReference>
<keyword evidence="5 13" id="KW-0723">Serine/threonine-protein kinase</keyword>
<dbReference type="FunFam" id="1.10.510.10:FF:000032">
    <property type="entry name" value="Serine/threonine-protein kinase PBS1"/>
    <property type="match status" value="1"/>
</dbReference>
<dbReference type="InterPro" id="IPR050823">
    <property type="entry name" value="Plant_Ser_Thr_Prot_Kinase"/>
</dbReference>
<dbReference type="PANTHER" id="PTHR45621">
    <property type="entry name" value="OS01G0588500 PROTEIN-RELATED"/>
    <property type="match status" value="1"/>
</dbReference>
<dbReference type="AlphaFoldDB" id="A0AA38SWG3"/>
<dbReference type="InterPro" id="IPR001245">
    <property type="entry name" value="Ser-Thr/Tyr_kinase_cat_dom"/>
</dbReference>
<comment type="similarity">
    <text evidence="2">Belongs to the protein kinase superfamily. Ser/Thr protein kinase family.</text>
</comment>
<sequence length="381" mass="41840">MSKMGSKTSSSVGPLSMTISSYSGGSTISTPRSEGGEVLLSPTMKPFSLLELKNATRNFRSDSLLGEGGFGYVFKGWIDEFTHSASKPGSGIVIAVKKLKPEGFQGHKEWLTEVTYLGQLHHPNLVKLIGYCSEGENRLLVYEGPQPLPWATRLKVAIGAAKGLAFLHDAKDPVIYRDFKASNILLDGEFNAKLSDFGLAKAGPTGDRTHVSTQVMGTHGYAAPEYVATGRLTTKSDVYSFGVVLLELLSGRRAVDKERLGIEQDLVEWTKPYLKDKRRLFRIMDTRLEGQYPQKGAYAAATLALQCLSIEPKARPRMSEVLVNLEELLNAKNVSKDRRILSSPVPQSPRRRHQSRLTPSASPRTPSASPLPTPRQSTQVR</sequence>
<accession>A0AA38SWG3</accession>
<evidence type="ECO:0000256" key="6">
    <source>
        <dbReference type="ARBA" id="ARBA00022679"/>
    </source>
</evidence>
<evidence type="ECO:0000256" key="2">
    <source>
        <dbReference type="ARBA" id="ARBA00008684"/>
    </source>
</evidence>
<dbReference type="GO" id="GO:0005524">
    <property type="term" value="F:ATP binding"/>
    <property type="evidence" value="ECO:0007669"/>
    <property type="project" value="UniProtKB-UniRule"/>
</dbReference>
<name>A0AA38SWG3_9ASTR</name>
<evidence type="ECO:0000313" key="17">
    <source>
        <dbReference type="Proteomes" id="UP001172457"/>
    </source>
</evidence>
<feature type="binding site" evidence="12">
    <location>
        <position position="98"/>
    </location>
    <ligand>
        <name>ATP</name>
        <dbReference type="ChEBI" id="CHEBI:30616"/>
    </ligand>
</feature>
<feature type="compositionally biased region" description="Low complexity" evidence="14">
    <location>
        <begin position="356"/>
        <end position="370"/>
    </location>
</feature>
<evidence type="ECO:0000256" key="5">
    <source>
        <dbReference type="ARBA" id="ARBA00022527"/>
    </source>
</evidence>
<dbReference type="EC" id="2.7.11.1" evidence="3"/>
<evidence type="ECO:0000256" key="4">
    <source>
        <dbReference type="ARBA" id="ARBA00022475"/>
    </source>
</evidence>
<comment type="function">
    <text evidence="11">May be involved in plant defense signaling.</text>
</comment>
<dbReference type="InterPro" id="IPR017441">
    <property type="entry name" value="Protein_kinase_ATP_BS"/>
</dbReference>
<evidence type="ECO:0000259" key="15">
    <source>
        <dbReference type="PROSITE" id="PS50011"/>
    </source>
</evidence>
<evidence type="ECO:0000256" key="7">
    <source>
        <dbReference type="ARBA" id="ARBA00022741"/>
    </source>
</evidence>
<dbReference type="PROSITE" id="PS00108">
    <property type="entry name" value="PROTEIN_KINASE_ST"/>
    <property type="match status" value="1"/>
</dbReference>
<dbReference type="InterPro" id="IPR008271">
    <property type="entry name" value="Ser/Thr_kinase_AS"/>
</dbReference>
<keyword evidence="6" id="KW-0808">Transferase</keyword>
<evidence type="ECO:0000256" key="9">
    <source>
        <dbReference type="ARBA" id="ARBA00022840"/>
    </source>
</evidence>
<comment type="subcellular location">
    <subcellularLocation>
        <location evidence="1">Cell membrane</location>
    </subcellularLocation>
</comment>
<feature type="domain" description="Protein kinase" evidence="15">
    <location>
        <begin position="59"/>
        <end position="329"/>
    </location>
</feature>
<keyword evidence="7 12" id="KW-0547">Nucleotide-binding</keyword>
<evidence type="ECO:0000313" key="16">
    <source>
        <dbReference type="EMBL" id="KAJ9549234.1"/>
    </source>
</evidence>
<evidence type="ECO:0000256" key="1">
    <source>
        <dbReference type="ARBA" id="ARBA00004236"/>
    </source>
</evidence>
<dbReference type="EMBL" id="JARYMX010000005">
    <property type="protein sequence ID" value="KAJ9549234.1"/>
    <property type="molecule type" value="Genomic_DNA"/>
</dbReference>
<evidence type="ECO:0000256" key="14">
    <source>
        <dbReference type="SAM" id="MobiDB-lite"/>
    </source>
</evidence>
<keyword evidence="17" id="KW-1185">Reference proteome</keyword>
<keyword evidence="9 12" id="KW-0067">ATP-binding</keyword>
<keyword evidence="8" id="KW-0418">Kinase</keyword>
<comment type="caution">
    <text evidence="16">The sequence shown here is derived from an EMBL/GenBank/DDBJ whole genome shotgun (WGS) entry which is preliminary data.</text>
</comment>
<protein>
    <recommendedName>
        <fullName evidence="3">non-specific serine/threonine protein kinase</fullName>
        <ecNumber evidence="3">2.7.11.1</ecNumber>
    </recommendedName>
</protein>
<evidence type="ECO:0000256" key="10">
    <source>
        <dbReference type="ARBA" id="ARBA00023136"/>
    </source>
</evidence>
<feature type="region of interest" description="Disordered" evidence="14">
    <location>
        <begin position="338"/>
        <end position="381"/>
    </location>
</feature>
<evidence type="ECO:0000256" key="3">
    <source>
        <dbReference type="ARBA" id="ARBA00012513"/>
    </source>
</evidence>
<evidence type="ECO:0000256" key="12">
    <source>
        <dbReference type="PROSITE-ProRule" id="PRU10141"/>
    </source>
</evidence>
<evidence type="ECO:0000256" key="13">
    <source>
        <dbReference type="RuleBase" id="RU000304"/>
    </source>
</evidence>
<organism evidence="16 17">
    <name type="scientific">Centaurea solstitialis</name>
    <name type="common">yellow star-thistle</name>
    <dbReference type="NCBI Taxonomy" id="347529"/>
    <lineage>
        <taxon>Eukaryota</taxon>
        <taxon>Viridiplantae</taxon>
        <taxon>Streptophyta</taxon>
        <taxon>Embryophyta</taxon>
        <taxon>Tracheophyta</taxon>
        <taxon>Spermatophyta</taxon>
        <taxon>Magnoliopsida</taxon>
        <taxon>eudicotyledons</taxon>
        <taxon>Gunneridae</taxon>
        <taxon>Pentapetalae</taxon>
        <taxon>asterids</taxon>
        <taxon>campanulids</taxon>
        <taxon>Asterales</taxon>
        <taxon>Asteraceae</taxon>
        <taxon>Carduoideae</taxon>
        <taxon>Cardueae</taxon>
        <taxon>Centaureinae</taxon>
        <taxon>Centaurea</taxon>
    </lineage>
</organism>
<dbReference type="Proteomes" id="UP001172457">
    <property type="component" value="Chromosome 5"/>
</dbReference>
<evidence type="ECO:0000256" key="8">
    <source>
        <dbReference type="ARBA" id="ARBA00022777"/>
    </source>
</evidence>
<dbReference type="PROSITE" id="PS00107">
    <property type="entry name" value="PROTEIN_KINASE_ATP"/>
    <property type="match status" value="1"/>
</dbReference>
<dbReference type="SUPFAM" id="SSF56112">
    <property type="entry name" value="Protein kinase-like (PK-like)"/>
    <property type="match status" value="1"/>
</dbReference>